<evidence type="ECO:0000256" key="3">
    <source>
        <dbReference type="ARBA" id="ARBA00022598"/>
    </source>
</evidence>
<accession>A0A8H6L4Z3</accession>
<reference evidence="8 9" key="1">
    <citation type="journal article" date="2020" name="Genomics">
        <title>Complete, high-quality genomes from long-read metagenomic sequencing of two wolf lichen thalli reveals enigmatic genome architecture.</title>
        <authorList>
            <person name="McKenzie S.K."/>
            <person name="Walston R.F."/>
            <person name="Allen J.L."/>
        </authorList>
    </citation>
    <scope>NUCLEOTIDE SEQUENCE [LARGE SCALE GENOMIC DNA]</scope>
    <source>
        <strain evidence="8">WasteWater2</strain>
    </source>
</reference>
<organism evidence="8 9">
    <name type="scientific">Letharia columbiana</name>
    <dbReference type="NCBI Taxonomy" id="112416"/>
    <lineage>
        <taxon>Eukaryota</taxon>
        <taxon>Fungi</taxon>
        <taxon>Dikarya</taxon>
        <taxon>Ascomycota</taxon>
        <taxon>Pezizomycotina</taxon>
        <taxon>Lecanoromycetes</taxon>
        <taxon>OSLEUM clade</taxon>
        <taxon>Lecanoromycetidae</taxon>
        <taxon>Lecanorales</taxon>
        <taxon>Lecanorineae</taxon>
        <taxon>Parmeliaceae</taxon>
        <taxon>Letharia</taxon>
    </lineage>
</organism>
<name>A0A8H6L4Z3_9LECA</name>
<gene>
    <name evidence="8" type="ORF">HO173_005986</name>
</gene>
<dbReference type="UniPathway" id="UPA00223">
    <property type="reaction ID" value="UER00999"/>
</dbReference>
<dbReference type="PANTHER" id="PTHR11815:SF1">
    <property type="entry name" value="SUCCINATE--COA LIGASE [ADP-FORMING] SUBUNIT BETA, MITOCHONDRIAL"/>
    <property type="match status" value="1"/>
</dbReference>
<keyword evidence="4" id="KW-0547">Nucleotide-binding</keyword>
<dbReference type="Proteomes" id="UP000578531">
    <property type="component" value="Unassembled WGS sequence"/>
</dbReference>
<evidence type="ECO:0000259" key="7">
    <source>
        <dbReference type="Pfam" id="PF08442"/>
    </source>
</evidence>
<keyword evidence="9" id="KW-1185">Reference proteome</keyword>
<dbReference type="GO" id="GO:0042709">
    <property type="term" value="C:succinate-CoA ligase complex"/>
    <property type="evidence" value="ECO:0007669"/>
    <property type="project" value="TreeGrafter"/>
</dbReference>
<comment type="caution">
    <text evidence="8">The sequence shown here is derived from an EMBL/GenBank/DDBJ whole genome shotgun (WGS) entry which is preliminary data.</text>
</comment>
<dbReference type="GeneID" id="59287647"/>
<dbReference type="Gene3D" id="3.40.50.261">
    <property type="entry name" value="Succinyl-CoA synthetase domains"/>
    <property type="match status" value="1"/>
</dbReference>
<protein>
    <submittedName>
        <fullName evidence="8">Uncharacterized protein</fullName>
    </submittedName>
</protein>
<dbReference type="PANTHER" id="PTHR11815">
    <property type="entry name" value="SUCCINYL-COA SYNTHETASE BETA CHAIN"/>
    <property type="match status" value="1"/>
</dbReference>
<evidence type="ECO:0000256" key="1">
    <source>
        <dbReference type="ARBA" id="ARBA00005064"/>
    </source>
</evidence>
<keyword evidence="3" id="KW-0436">Ligase</keyword>
<dbReference type="InterPro" id="IPR016102">
    <property type="entry name" value="Succinyl-CoA_synth-like"/>
</dbReference>
<feature type="domain" description="ATP-grasp fold succinyl-CoA synthetase-type" evidence="7">
    <location>
        <begin position="1"/>
        <end position="126"/>
    </location>
</feature>
<feature type="domain" description="ATP-citrate synthase/succinyl-CoA ligase C-terminal" evidence="6">
    <location>
        <begin position="187"/>
        <end position="240"/>
    </location>
</feature>
<dbReference type="Gene3D" id="3.30.470.20">
    <property type="entry name" value="ATP-grasp fold, B domain"/>
    <property type="match status" value="1"/>
</dbReference>
<keyword evidence="2" id="KW-0816">Tricarboxylic acid cycle</keyword>
<dbReference type="EMBL" id="JACCJC010000022">
    <property type="protein sequence ID" value="KAF6235791.1"/>
    <property type="molecule type" value="Genomic_DNA"/>
</dbReference>
<dbReference type="GO" id="GO:0006104">
    <property type="term" value="P:succinyl-CoA metabolic process"/>
    <property type="evidence" value="ECO:0007669"/>
    <property type="project" value="TreeGrafter"/>
</dbReference>
<dbReference type="Pfam" id="PF08442">
    <property type="entry name" value="ATP-grasp_2"/>
    <property type="match status" value="1"/>
</dbReference>
<dbReference type="GO" id="GO:0004775">
    <property type="term" value="F:succinate-CoA ligase (ADP-forming) activity"/>
    <property type="evidence" value="ECO:0007669"/>
    <property type="project" value="TreeGrafter"/>
</dbReference>
<dbReference type="GO" id="GO:0005739">
    <property type="term" value="C:mitochondrion"/>
    <property type="evidence" value="ECO:0007669"/>
    <property type="project" value="TreeGrafter"/>
</dbReference>
<dbReference type="GO" id="GO:0006099">
    <property type="term" value="P:tricarboxylic acid cycle"/>
    <property type="evidence" value="ECO:0007669"/>
    <property type="project" value="UniProtKB-UniPathway"/>
</dbReference>
<dbReference type="AlphaFoldDB" id="A0A8H6L4Z3"/>
<evidence type="ECO:0000313" key="8">
    <source>
        <dbReference type="EMBL" id="KAF6235791.1"/>
    </source>
</evidence>
<comment type="pathway">
    <text evidence="1">Carbohydrate metabolism; tricarboxylic acid cycle; succinate from succinyl-CoA (ligase route): step 1/1.</text>
</comment>
<dbReference type="SUPFAM" id="SSF52210">
    <property type="entry name" value="Succinyl-CoA synthetase domains"/>
    <property type="match status" value="1"/>
</dbReference>
<evidence type="ECO:0000259" key="6">
    <source>
        <dbReference type="Pfam" id="PF00549"/>
    </source>
</evidence>
<keyword evidence="5" id="KW-0067">ATP-binding</keyword>
<dbReference type="Pfam" id="PF00549">
    <property type="entry name" value="Ligase_CoA"/>
    <property type="match status" value="1"/>
</dbReference>
<dbReference type="Gene3D" id="3.30.1490.20">
    <property type="entry name" value="ATP-grasp fold, A domain"/>
    <property type="match status" value="1"/>
</dbReference>
<evidence type="ECO:0000256" key="5">
    <source>
        <dbReference type="ARBA" id="ARBA00022840"/>
    </source>
</evidence>
<dbReference type="GO" id="GO:0005524">
    <property type="term" value="F:ATP binding"/>
    <property type="evidence" value="ECO:0007669"/>
    <property type="project" value="UniProtKB-KW"/>
</dbReference>
<dbReference type="InterPro" id="IPR013650">
    <property type="entry name" value="ATP-grasp_succ-CoA_synth-type"/>
</dbReference>
<dbReference type="RefSeq" id="XP_037165158.1">
    <property type="nucleotide sequence ID" value="XM_037307898.1"/>
</dbReference>
<dbReference type="SUPFAM" id="SSF56059">
    <property type="entry name" value="Glutathione synthetase ATP-binding domain-like"/>
    <property type="match status" value="1"/>
</dbReference>
<dbReference type="OrthoDB" id="1664372at2759"/>
<evidence type="ECO:0000313" key="9">
    <source>
        <dbReference type="Proteomes" id="UP000578531"/>
    </source>
</evidence>
<sequence>MLGQRLFTNQTPPEGLPVDKVYVVEQLSIGHEYYLAIITDRANACPILVMSQGGGSGIEDLAAKDPRAVVKVPLDYTEGVTAEAVSMICERLALQADRETLTALLQRLFTSFKERDATLVEINPLIREPKTGRFICACSKVSIDTAASKRQSEIFGLRDRNQGMAVELEAEKHGLVYIQLEGNIGCLVNGVGLAMATNDAVAHHGGKCANFLDGGGQATKETMVKAFELKLSDKRVDTILELSVAT</sequence>
<evidence type="ECO:0000256" key="4">
    <source>
        <dbReference type="ARBA" id="ARBA00022741"/>
    </source>
</evidence>
<dbReference type="InterPro" id="IPR013815">
    <property type="entry name" value="ATP_grasp_subdomain_1"/>
</dbReference>
<dbReference type="InterPro" id="IPR005811">
    <property type="entry name" value="SUCC_ACL_C"/>
</dbReference>
<proteinExistence type="predicted"/>
<evidence type="ECO:0000256" key="2">
    <source>
        <dbReference type="ARBA" id="ARBA00022532"/>
    </source>
</evidence>